<dbReference type="InterPro" id="IPR049326">
    <property type="entry name" value="Rhodopsin_dom_fungi"/>
</dbReference>
<name>A0ABR1Y955_9PEZI</name>
<evidence type="ECO:0000256" key="4">
    <source>
        <dbReference type="ARBA" id="ARBA00023136"/>
    </source>
</evidence>
<feature type="transmembrane region" description="Helical" evidence="7">
    <location>
        <begin position="6"/>
        <end position="28"/>
    </location>
</feature>
<comment type="caution">
    <text evidence="9">The sequence shown here is derived from an EMBL/GenBank/DDBJ whole genome shotgun (WGS) entry which is preliminary data.</text>
</comment>
<evidence type="ECO:0000256" key="1">
    <source>
        <dbReference type="ARBA" id="ARBA00004141"/>
    </source>
</evidence>
<evidence type="ECO:0000256" key="6">
    <source>
        <dbReference type="SAM" id="MobiDB-lite"/>
    </source>
</evidence>
<comment type="similarity">
    <text evidence="5">Belongs to the SAT4 family.</text>
</comment>
<comment type="subcellular location">
    <subcellularLocation>
        <location evidence="1">Membrane</location>
        <topology evidence="1">Multi-pass membrane protein</topology>
    </subcellularLocation>
</comment>
<keyword evidence="4 7" id="KW-0472">Membrane</keyword>
<dbReference type="Proteomes" id="UP001492380">
    <property type="component" value="Unassembled WGS sequence"/>
</dbReference>
<dbReference type="PANTHER" id="PTHR33048:SF2">
    <property type="entry name" value="SRPK"/>
    <property type="match status" value="1"/>
</dbReference>
<evidence type="ECO:0000256" key="7">
    <source>
        <dbReference type="SAM" id="Phobius"/>
    </source>
</evidence>
<feature type="transmembrane region" description="Helical" evidence="7">
    <location>
        <begin position="182"/>
        <end position="203"/>
    </location>
</feature>
<gene>
    <name evidence="9" type="ORF">HDK90DRAFT_545355</name>
</gene>
<feature type="region of interest" description="Disordered" evidence="6">
    <location>
        <begin position="297"/>
        <end position="359"/>
    </location>
</feature>
<feature type="compositionally biased region" description="Basic and acidic residues" evidence="6">
    <location>
        <begin position="350"/>
        <end position="359"/>
    </location>
</feature>
<dbReference type="InterPro" id="IPR052337">
    <property type="entry name" value="SAT4-like"/>
</dbReference>
<proteinExistence type="inferred from homology"/>
<evidence type="ECO:0000259" key="8">
    <source>
        <dbReference type="Pfam" id="PF20684"/>
    </source>
</evidence>
<evidence type="ECO:0000313" key="9">
    <source>
        <dbReference type="EMBL" id="KAK8222794.1"/>
    </source>
</evidence>
<accession>A0ABR1Y955</accession>
<feature type="domain" description="Rhodopsin" evidence="8">
    <location>
        <begin position="23"/>
        <end position="274"/>
    </location>
</feature>
<feature type="transmembrane region" description="Helical" evidence="7">
    <location>
        <begin position="40"/>
        <end position="60"/>
    </location>
</feature>
<protein>
    <recommendedName>
        <fullName evidence="8">Rhodopsin domain-containing protein</fullName>
    </recommendedName>
</protein>
<reference evidence="9 10" key="1">
    <citation type="submission" date="2024-04" db="EMBL/GenBank/DDBJ databases">
        <title>Phyllosticta paracitricarpa is synonymous to the EU quarantine fungus P. citricarpa based on phylogenomic analyses.</title>
        <authorList>
            <consortium name="Lawrence Berkeley National Laboratory"/>
            <person name="Van Ingen-Buijs V.A."/>
            <person name="Van Westerhoven A.C."/>
            <person name="Haridas S."/>
            <person name="Skiadas P."/>
            <person name="Martin F."/>
            <person name="Groenewald J.Z."/>
            <person name="Crous P.W."/>
            <person name="Seidl M.F."/>
        </authorList>
    </citation>
    <scope>NUCLEOTIDE SEQUENCE [LARGE SCALE GENOMIC DNA]</scope>
    <source>
        <strain evidence="9 10">CBS 123374</strain>
    </source>
</reference>
<keyword evidence="10" id="KW-1185">Reference proteome</keyword>
<feature type="compositionally biased region" description="Polar residues" evidence="6">
    <location>
        <begin position="324"/>
        <end position="345"/>
    </location>
</feature>
<evidence type="ECO:0000256" key="5">
    <source>
        <dbReference type="ARBA" id="ARBA00038359"/>
    </source>
</evidence>
<organism evidence="9 10">
    <name type="scientific">Phyllosticta capitalensis</name>
    <dbReference type="NCBI Taxonomy" id="121624"/>
    <lineage>
        <taxon>Eukaryota</taxon>
        <taxon>Fungi</taxon>
        <taxon>Dikarya</taxon>
        <taxon>Ascomycota</taxon>
        <taxon>Pezizomycotina</taxon>
        <taxon>Dothideomycetes</taxon>
        <taxon>Dothideomycetes incertae sedis</taxon>
        <taxon>Botryosphaeriales</taxon>
        <taxon>Phyllostictaceae</taxon>
        <taxon>Phyllosticta</taxon>
    </lineage>
</organism>
<sequence>METAVVVEISVAFLIGTITTIWRSVVAAKSPKGLLADDRLAIFACVVWWASSGIFAFGGYEFPITNANVSDDEREHPRPGGDRPDFAKNVMIGSFIIFVGLECGILFIWTLKLSVLFYFARLMGHVDTMRRHLEVATILWASTFMTMVLYQHFRCVPIERNWQIYPDPGNACKPAAAIVNQYVSIVSDGFMDLVFIIMALDFVRRASPSMKPKHRALLSSIFSLGIIVVVLEAMVLYRISTNQTMTTMSASMWRFRKSYVMVIVANIPSLYPTILDLCRRGRDKIVALKPKTSDAATSVPAQVETDVEQGIPLQPAESKKSGKPWSNTDSHSGKGSSAPNDSDLSLAQEHLPRHALELP</sequence>
<evidence type="ECO:0000256" key="3">
    <source>
        <dbReference type="ARBA" id="ARBA00022989"/>
    </source>
</evidence>
<evidence type="ECO:0000313" key="10">
    <source>
        <dbReference type="Proteomes" id="UP001492380"/>
    </source>
</evidence>
<evidence type="ECO:0000256" key="2">
    <source>
        <dbReference type="ARBA" id="ARBA00022692"/>
    </source>
</evidence>
<dbReference type="PANTHER" id="PTHR33048">
    <property type="entry name" value="PTH11-LIKE INTEGRAL MEMBRANE PROTEIN (AFU_ORTHOLOGUE AFUA_5G11245)"/>
    <property type="match status" value="1"/>
</dbReference>
<dbReference type="Pfam" id="PF20684">
    <property type="entry name" value="Fung_rhodopsin"/>
    <property type="match status" value="1"/>
</dbReference>
<feature type="transmembrane region" description="Helical" evidence="7">
    <location>
        <begin position="259"/>
        <end position="278"/>
    </location>
</feature>
<dbReference type="EMBL" id="JBBWRZ010000015">
    <property type="protein sequence ID" value="KAK8222794.1"/>
    <property type="molecule type" value="Genomic_DNA"/>
</dbReference>
<feature type="transmembrane region" description="Helical" evidence="7">
    <location>
        <begin position="215"/>
        <end position="239"/>
    </location>
</feature>
<keyword evidence="2 7" id="KW-0812">Transmembrane</keyword>
<keyword evidence="3 7" id="KW-1133">Transmembrane helix</keyword>
<feature type="transmembrane region" description="Helical" evidence="7">
    <location>
        <begin position="92"/>
        <end position="120"/>
    </location>
</feature>